<feature type="domain" description="DUF6285" evidence="1">
    <location>
        <begin position="25"/>
        <end position="127"/>
    </location>
</feature>
<name>A0ABW8W2R5_9PSED</name>
<dbReference type="Proteomes" id="UP001628646">
    <property type="component" value="Unassembled WGS sequence"/>
</dbReference>
<dbReference type="Pfam" id="PF19802">
    <property type="entry name" value="DUF6285"/>
    <property type="match status" value="1"/>
</dbReference>
<keyword evidence="3" id="KW-1185">Reference proteome</keyword>
<dbReference type="RefSeq" id="WP_407800255.1">
    <property type="nucleotide sequence ID" value="NZ_JBJNUX010000004.1"/>
</dbReference>
<gene>
    <name evidence="2" type="ORF">ACJ8NA_12965</name>
</gene>
<accession>A0ABW8W2R5</accession>
<organism evidence="2 3">
    <name type="scientific">Pseudomonas azerbaijanorientalis</name>
    <dbReference type="NCBI Taxonomy" id="2842350"/>
    <lineage>
        <taxon>Bacteria</taxon>
        <taxon>Pseudomonadati</taxon>
        <taxon>Pseudomonadota</taxon>
        <taxon>Gammaproteobacteria</taxon>
        <taxon>Pseudomonadales</taxon>
        <taxon>Pseudomonadaceae</taxon>
        <taxon>Pseudomonas</taxon>
    </lineage>
</organism>
<evidence type="ECO:0000313" key="2">
    <source>
        <dbReference type="EMBL" id="MFL8999560.1"/>
    </source>
</evidence>
<evidence type="ECO:0000313" key="3">
    <source>
        <dbReference type="Proteomes" id="UP001628646"/>
    </source>
</evidence>
<dbReference type="InterPro" id="IPR046252">
    <property type="entry name" value="DUF6285"/>
</dbReference>
<evidence type="ECO:0000259" key="1">
    <source>
        <dbReference type="Pfam" id="PF19802"/>
    </source>
</evidence>
<protein>
    <submittedName>
        <fullName evidence="2">DUF6285 domain-containing protein</fullName>
    </submittedName>
</protein>
<dbReference type="EMBL" id="JBJNUY010000005">
    <property type="protein sequence ID" value="MFL8999560.1"/>
    <property type="molecule type" value="Genomic_DNA"/>
</dbReference>
<sequence>MRDRPYGHELLESARDLLREEILQTLPADKRLAALMIANAMGIVARQLAVGDAPEQAELARLGELLGKPLPIPVSNSPHEYLKRLNRMLCEQIRAGQANPSSPRSALIFSHLREVARYRLMESNPKYLEPHI</sequence>
<proteinExistence type="predicted"/>
<reference evidence="2 3" key="1">
    <citation type="submission" date="2024-12" db="EMBL/GenBank/DDBJ databases">
        <title>Pseudomonas species isolated from Lotus nodules promote plant growth.</title>
        <authorList>
            <person name="Yu Y.-H."/>
            <person name="Kurtenbach J."/>
            <person name="Crosbie D."/>
            <person name="Brachmann A."/>
            <person name="Marin M."/>
        </authorList>
    </citation>
    <scope>NUCLEOTIDE SEQUENCE [LARGE SCALE GENOMIC DNA]</scope>
    <source>
        <strain evidence="2 3">PLb11B</strain>
    </source>
</reference>
<comment type="caution">
    <text evidence="2">The sequence shown here is derived from an EMBL/GenBank/DDBJ whole genome shotgun (WGS) entry which is preliminary data.</text>
</comment>